<dbReference type="SUPFAM" id="SSF47323">
    <property type="entry name" value="Anticodon-binding domain of a subclass of class I aminoacyl-tRNA synthetases"/>
    <property type="match status" value="1"/>
</dbReference>
<evidence type="ECO:0000256" key="8">
    <source>
        <dbReference type="ARBA" id="ARBA00022833"/>
    </source>
</evidence>
<comment type="similarity">
    <text evidence="2 13">Belongs to the class-I aminoacyl-tRNA synthetase family.</text>
</comment>
<feature type="short sequence motif" description="'KMSKS' region" evidence="13">
    <location>
        <begin position="271"/>
        <end position="275"/>
    </location>
</feature>
<dbReference type="GO" id="GO:0005524">
    <property type="term" value="F:ATP binding"/>
    <property type="evidence" value="ECO:0007669"/>
    <property type="project" value="UniProtKB-UniRule"/>
</dbReference>
<keyword evidence="10 13" id="KW-0648">Protein biosynthesis</keyword>
<feature type="domain" description="Cysteinyl-tRNA synthetase class Ia DALR" evidence="14">
    <location>
        <begin position="348"/>
        <end position="396"/>
    </location>
</feature>
<dbReference type="InterPro" id="IPR024909">
    <property type="entry name" value="Cys-tRNA/MSH_ligase"/>
</dbReference>
<dbReference type="GO" id="GO:0008270">
    <property type="term" value="F:zinc ion binding"/>
    <property type="evidence" value="ECO:0007669"/>
    <property type="project" value="UniProtKB-UniRule"/>
</dbReference>
<proteinExistence type="inferred from homology"/>
<comment type="subunit">
    <text evidence="3 13">Monomer.</text>
</comment>
<keyword evidence="8 13" id="KW-0862">Zinc</keyword>
<dbReference type="Pfam" id="PF01406">
    <property type="entry name" value="tRNA-synt_1e"/>
    <property type="match status" value="1"/>
</dbReference>
<sequence>MSAVLKLYNTLTREREVFAPIDSSRVRLYVCGPTVYDFAHIGNARPLIVFDVLYRLLREIYGWKHVKYVRNITDVDDKINARAAERGVSIRELTEGTNAIFQQDVSDLNCLPPDVQPRATEHIAEMIALVEKLIAAGHAYAADGHVLFDVPSMPDYGRLSRRSLDDMIAGARVDVAPYKRGEMDFVLWKPSKEGEPGWDSPWGFGRPGWHLECSAMSHKHLGEVFDIHGGGIDLVFPHHENEIAQTRCAFGHDVMANVWMHNGFLQVEGEKMSKSLGNFITIHELLHEEKFGGRAWKGEVLRLAMLRSAYRQPIDWTVKALEEAEKVLQRWYALLRERKAKPGVLPAPFLEALCDDLNTPKAIAELHALAGAGEADQLLRAANLLGLLHDDPAVWDAKTSADIDVAAVEKLIAERLAARRAKNFAESDRLRDVLVGMGVKLMDAKNKQTGELETSWEVG</sequence>
<feature type="binding site" evidence="13">
    <location>
        <position position="242"/>
    </location>
    <ligand>
        <name>Zn(2+)</name>
        <dbReference type="ChEBI" id="CHEBI:29105"/>
    </ligand>
</feature>
<comment type="catalytic activity">
    <reaction evidence="12 13">
        <text>tRNA(Cys) + L-cysteine + ATP = L-cysteinyl-tRNA(Cys) + AMP + diphosphate</text>
        <dbReference type="Rhea" id="RHEA:17773"/>
        <dbReference type="Rhea" id="RHEA-COMP:9661"/>
        <dbReference type="Rhea" id="RHEA-COMP:9679"/>
        <dbReference type="ChEBI" id="CHEBI:30616"/>
        <dbReference type="ChEBI" id="CHEBI:33019"/>
        <dbReference type="ChEBI" id="CHEBI:35235"/>
        <dbReference type="ChEBI" id="CHEBI:78442"/>
        <dbReference type="ChEBI" id="CHEBI:78517"/>
        <dbReference type="ChEBI" id="CHEBI:456215"/>
        <dbReference type="EC" id="6.1.1.16"/>
    </reaction>
</comment>
<evidence type="ECO:0000256" key="4">
    <source>
        <dbReference type="ARBA" id="ARBA00022490"/>
    </source>
</evidence>
<dbReference type="SUPFAM" id="SSF52374">
    <property type="entry name" value="Nucleotidylyl transferase"/>
    <property type="match status" value="1"/>
</dbReference>
<dbReference type="PANTHER" id="PTHR10890:SF3">
    <property type="entry name" value="CYSTEINE--TRNA LIGASE, CYTOPLASMIC"/>
    <property type="match status" value="1"/>
</dbReference>
<keyword evidence="7 13" id="KW-0547">Nucleotide-binding</keyword>
<keyword evidence="11 13" id="KW-0030">Aminoacyl-tRNA synthetase</keyword>
<dbReference type="EMBL" id="FYDG01000001">
    <property type="protein sequence ID" value="SNB60698.1"/>
    <property type="molecule type" value="Genomic_DNA"/>
</dbReference>
<evidence type="ECO:0000256" key="3">
    <source>
        <dbReference type="ARBA" id="ARBA00011245"/>
    </source>
</evidence>
<dbReference type="InterPro" id="IPR015803">
    <property type="entry name" value="Cys-tRNA-ligase"/>
</dbReference>
<evidence type="ECO:0000256" key="7">
    <source>
        <dbReference type="ARBA" id="ARBA00022741"/>
    </source>
</evidence>
<evidence type="ECO:0000256" key="10">
    <source>
        <dbReference type="ARBA" id="ARBA00022917"/>
    </source>
</evidence>
<feature type="binding site" evidence="13">
    <location>
        <position position="238"/>
    </location>
    <ligand>
        <name>Zn(2+)</name>
        <dbReference type="ChEBI" id="CHEBI:29105"/>
    </ligand>
</feature>
<dbReference type="AlphaFoldDB" id="A0A212QN79"/>
<evidence type="ECO:0000256" key="13">
    <source>
        <dbReference type="HAMAP-Rule" id="MF_00041"/>
    </source>
</evidence>
<keyword evidence="9 13" id="KW-0067">ATP-binding</keyword>
<dbReference type="Gene3D" id="3.40.50.620">
    <property type="entry name" value="HUPs"/>
    <property type="match status" value="1"/>
</dbReference>
<feature type="binding site" evidence="13">
    <location>
        <position position="213"/>
    </location>
    <ligand>
        <name>Zn(2+)</name>
        <dbReference type="ChEBI" id="CHEBI:29105"/>
    </ligand>
</feature>
<evidence type="ECO:0000256" key="6">
    <source>
        <dbReference type="ARBA" id="ARBA00022723"/>
    </source>
</evidence>
<evidence type="ECO:0000313" key="15">
    <source>
        <dbReference type="EMBL" id="SNB60698.1"/>
    </source>
</evidence>
<protein>
    <recommendedName>
        <fullName evidence="13">Cysteine--tRNA ligase</fullName>
        <ecNumber evidence="13">6.1.1.16</ecNumber>
    </recommendedName>
    <alternativeName>
        <fullName evidence="13">Cysteinyl-tRNA synthetase</fullName>
        <shortName evidence="13">CysRS</shortName>
    </alternativeName>
</protein>
<accession>A0A212QN79</accession>
<dbReference type="PANTHER" id="PTHR10890">
    <property type="entry name" value="CYSTEINYL-TRNA SYNTHETASE"/>
    <property type="match status" value="1"/>
</dbReference>
<keyword evidence="16" id="KW-1185">Reference proteome</keyword>
<comment type="subcellular location">
    <subcellularLocation>
        <location evidence="1 13">Cytoplasm</location>
    </subcellularLocation>
</comment>
<dbReference type="GO" id="GO:0006423">
    <property type="term" value="P:cysteinyl-tRNA aminoacylation"/>
    <property type="evidence" value="ECO:0007669"/>
    <property type="project" value="UniProtKB-UniRule"/>
</dbReference>
<reference evidence="16" key="1">
    <citation type="submission" date="2017-06" db="EMBL/GenBank/DDBJ databases">
        <authorList>
            <person name="Varghese N."/>
            <person name="Submissions S."/>
        </authorList>
    </citation>
    <scope>NUCLEOTIDE SEQUENCE [LARGE SCALE GENOMIC DNA]</scope>
    <source>
        <strain evidence="16">DSM 137</strain>
    </source>
</reference>
<evidence type="ECO:0000256" key="11">
    <source>
        <dbReference type="ARBA" id="ARBA00023146"/>
    </source>
</evidence>
<evidence type="ECO:0000256" key="9">
    <source>
        <dbReference type="ARBA" id="ARBA00022840"/>
    </source>
</evidence>
<feature type="binding site" evidence="13">
    <location>
        <position position="31"/>
    </location>
    <ligand>
        <name>Zn(2+)</name>
        <dbReference type="ChEBI" id="CHEBI:29105"/>
    </ligand>
</feature>
<dbReference type="SMART" id="SM00840">
    <property type="entry name" value="DALR_2"/>
    <property type="match status" value="1"/>
</dbReference>
<gene>
    <name evidence="13" type="primary">cysS</name>
    <name evidence="15" type="ORF">SAMN06265338_101890</name>
</gene>
<dbReference type="InterPro" id="IPR015273">
    <property type="entry name" value="Cys-tRNA-synt_Ia_DALR"/>
</dbReference>
<keyword evidence="6 13" id="KW-0479">Metal-binding</keyword>
<evidence type="ECO:0000256" key="2">
    <source>
        <dbReference type="ARBA" id="ARBA00005594"/>
    </source>
</evidence>
<dbReference type="CDD" id="cd00672">
    <property type="entry name" value="CysRS_core"/>
    <property type="match status" value="1"/>
</dbReference>
<dbReference type="PRINTS" id="PR00983">
    <property type="entry name" value="TRNASYNTHCYS"/>
</dbReference>
<dbReference type="Pfam" id="PF09190">
    <property type="entry name" value="DALR_2"/>
    <property type="match status" value="1"/>
</dbReference>
<dbReference type="NCBIfam" id="TIGR00435">
    <property type="entry name" value="cysS"/>
    <property type="match status" value="1"/>
</dbReference>
<dbReference type="Proteomes" id="UP000198418">
    <property type="component" value="Unassembled WGS sequence"/>
</dbReference>
<name>A0A212QN79_RHOAC</name>
<evidence type="ECO:0000259" key="14">
    <source>
        <dbReference type="SMART" id="SM00840"/>
    </source>
</evidence>
<dbReference type="InterPro" id="IPR009080">
    <property type="entry name" value="tRNAsynth_Ia_anticodon-bd"/>
</dbReference>
<dbReference type="GO" id="GO:0005829">
    <property type="term" value="C:cytosol"/>
    <property type="evidence" value="ECO:0007669"/>
    <property type="project" value="TreeGrafter"/>
</dbReference>
<feature type="binding site" evidence="13">
    <location>
        <position position="274"/>
    </location>
    <ligand>
        <name>ATP</name>
        <dbReference type="ChEBI" id="CHEBI:30616"/>
    </ligand>
</feature>
<feature type="short sequence motif" description="'HIGH' region" evidence="13">
    <location>
        <begin position="33"/>
        <end position="43"/>
    </location>
</feature>
<dbReference type="Gene3D" id="1.20.120.1910">
    <property type="entry name" value="Cysteine-tRNA ligase, C-terminal anti-codon recognition domain"/>
    <property type="match status" value="1"/>
</dbReference>
<keyword evidence="5 13" id="KW-0436">Ligase</keyword>
<dbReference type="HAMAP" id="MF_00041">
    <property type="entry name" value="Cys_tRNA_synth"/>
    <property type="match status" value="1"/>
</dbReference>
<dbReference type="OrthoDB" id="9815130at2"/>
<keyword evidence="4 13" id="KW-0963">Cytoplasm</keyword>
<dbReference type="EC" id="6.1.1.16" evidence="13"/>
<dbReference type="GO" id="GO:0004817">
    <property type="term" value="F:cysteine-tRNA ligase activity"/>
    <property type="evidence" value="ECO:0007669"/>
    <property type="project" value="UniProtKB-UniRule"/>
</dbReference>
<dbReference type="FunFam" id="3.40.50.620:FF:000068">
    <property type="entry name" value="Cysteine--tRNA ligase"/>
    <property type="match status" value="1"/>
</dbReference>
<organism evidence="15 16">
    <name type="scientific">Rhodoblastus acidophilus</name>
    <name type="common">Rhodopseudomonas acidophila</name>
    <dbReference type="NCBI Taxonomy" id="1074"/>
    <lineage>
        <taxon>Bacteria</taxon>
        <taxon>Pseudomonadati</taxon>
        <taxon>Pseudomonadota</taxon>
        <taxon>Alphaproteobacteria</taxon>
        <taxon>Hyphomicrobiales</taxon>
        <taxon>Rhodoblastaceae</taxon>
        <taxon>Rhodoblastus</taxon>
    </lineage>
</organism>
<dbReference type="InterPro" id="IPR032678">
    <property type="entry name" value="tRNA-synt_1_cat_dom"/>
</dbReference>
<dbReference type="RefSeq" id="WP_088519306.1">
    <property type="nucleotide sequence ID" value="NZ_FYDG01000001.1"/>
</dbReference>
<evidence type="ECO:0000313" key="16">
    <source>
        <dbReference type="Proteomes" id="UP000198418"/>
    </source>
</evidence>
<evidence type="ECO:0000256" key="5">
    <source>
        <dbReference type="ARBA" id="ARBA00022598"/>
    </source>
</evidence>
<comment type="cofactor">
    <cofactor evidence="13">
        <name>Zn(2+)</name>
        <dbReference type="ChEBI" id="CHEBI:29105"/>
    </cofactor>
    <text evidence="13">Binds 1 zinc ion per subunit.</text>
</comment>
<evidence type="ECO:0000256" key="1">
    <source>
        <dbReference type="ARBA" id="ARBA00004496"/>
    </source>
</evidence>
<dbReference type="InterPro" id="IPR014729">
    <property type="entry name" value="Rossmann-like_a/b/a_fold"/>
</dbReference>
<evidence type="ECO:0000256" key="12">
    <source>
        <dbReference type="ARBA" id="ARBA00047398"/>
    </source>
</evidence>